<organism evidence="1 2">
    <name type="scientific">Parachitinimonas caeni</name>
    <dbReference type="NCBI Taxonomy" id="3031301"/>
    <lineage>
        <taxon>Bacteria</taxon>
        <taxon>Pseudomonadati</taxon>
        <taxon>Pseudomonadota</taxon>
        <taxon>Betaproteobacteria</taxon>
        <taxon>Neisseriales</taxon>
        <taxon>Chitinibacteraceae</taxon>
        <taxon>Parachitinimonas</taxon>
    </lineage>
</organism>
<dbReference type="PROSITE" id="PS51257">
    <property type="entry name" value="PROKAR_LIPOPROTEIN"/>
    <property type="match status" value="1"/>
</dbReference>
<gene>
    <name evidence="1" type="ORF">PZA18_00695</name>
</gene>
<comment type="caution">
    <text evidence="1">The sequence shown here is derived from an EMBL/GenBank/DDBJ whole genome shotgun (WGS) entry which is preliminary data.</text>
</comment>
<reference evidence="1" key="1">
    <citation type="submission" date="2023-03" db="EMBL/GenBank/DDBJ databases">
        <title>Chitinimonas shenzhenensis gen. nov., sp. nov., a novel member of family Burkholderiaceae isolated from activated sludge collected in Shen Zhen, China.</title>
        <authorList>
            <person name="Wang X."/>
        </authorList>
    </citation>
    <scope>NUCLEOTIDE SEQUENCE</scope>
    <source>
        <strain evidence="1">DQS-5</strain>
    </source>
</reference>
<evidence type="ECO:0000313" key="1">
    <source>
        <dbReference type="EMBL" id="MDK2122561.1"/>
    </source>
</evidence>
<dbReference type="Pfam" id="PF05708">
    <property type="entry name" value="Peptidase_C92"/>
    <property type="match status" value="1"/>
</dbReference>
<dbReference type="Gene3D" id="3.90.1720.10">
    <property type="entry name" value="endopeptidase domain like (from Nostoc punctiforme)"/>
    <property type="match status" value="1"/>
</dbReference>
<evidence type="ECO:0000313" key="2">
    <source>
        <dbReference type="Proteomes" id="UP001172778"/>
    </source>
</evidence>
<accession>A0ABT7DR72</accession>
<dbReference type="RefSeq" id="WP_284098844.1">
    <property type="nucleotide sequence ID" value="NZ_JARRAF010000001.1"/>
</dbReference>
<sequence length="205" mass="22322">MPAHRPHIVHNLSLTGLLWLSLTGCAVRPIVNLAEPSLSRQQQEHATLVAIRQRGQTGDWLVIRGVHATDNLVASMTNMALSHAGVLDLAQMQVIEADGSGVHLTPLPEFIGKSARLMLIRPQWSGGEVAVARAYQLLGRHYDYTGLIGLNQPERYYCTELAISIYTSAAESDHGNPIPPVIAPGQLYHWGTILYDSGPVLTLPP</sequence>
<dbReference type="InterPro" id="IPR038765">
    <property type="entry name" value="Papain-like_cys_pep_sf"/>
</dbReference>
<proteinExistence type="predicted"/>
<protein>
    <submittedName>
        <fullName evidence="1">YiiX/YebB-like N1pC/P60 family cysteine hydrolase</fullName>
    </submittedName>
</protein>
<dbReference type="Proteomes" id="UP001172778">
    <property type="component" value="Unassembled WGS sequence"/>
</dbReference>
<dbReference type="InterPro" id="IPR024453">
    <property type="entry name" value="Peptidase_C92"/>
</dbReference>
<dbReference type="SUPFAM" id="SSF54001">
    <property type="entry name" value="Cysteine proteinases"/>
    <property type="match status" value="1"/>
</dbReference>
<keyword evidence="2" id="KW-1185">Reference proteome</keyword>
<dbReference type="EMBL" id="JARRAF010000001">
    <property type="protein sequence ID" value="MDK2122561.1"/>
    <property type="molecule type" value="Genomic_DNA"/>
</dbReference>
<name>A0ABT7DR72_9NEIS</name>